<evidence type="ECO:0000313" key="10">
    <source>
        <dbReference type="EMBL" id="VEE08372.1"/>
    </source>
</evidence>
<sequence length="1007" mass="110214">MKKLTASVFAVVLSSSFVMVSAQNTKDTLKTKNIEEIVVTGALGIKKKADAITNAQQIVSTKELNQAAAPGAVQALTGKVSGLQITNTNSAVDPSFKIILRGSKSITGNNQALVVIDNVISDAAVLNSLPPEIIQSVNVIKGLQGAALYGSQGVNGAIIVTTKRGTKSEKIQVNLTSAVEVTQGFKYPLIQKKYGKGVQDDSYSDADYGGTNYVPWENMSWGAAYDYPGFGGTMVPSGLPQADGKFIYENYSPVKDHFSKFFTNGVSFQNGVSVNAGGSDGYAFMSINRLDNAFVVDGDKMRQNNFLFKAGKKLGKLRIDGQFNYIGRLVNKTDSGIYDDILQMPSTNDIRKYRNSGIGGYLTAYSTNPYWTVEHARYNTNRDYLNGILSLQYEFNKHINISYTGNLNLTKTQQDNWNDGSTGIISYSNTGVPFLDSHTLNQFGSPDVTAYYFNRIYNDRKYYGDLMLNFDYDLTSDLNLKFNLGNNIQDSYSTARTVGGTGLFIPGWYNYNNVSNPSQYGSTDAQADGGYMDNYTTRNRVFAGFANLDLAYKDYLFLNGTFRYEKNSVYTVNSRDPLTNNRLTNNKAYSYYSVGVSFIPTKAFDFGGNVLNYMKIAPSFTKVGNSSGINPYNVNATGIIPTGYPFGPMPSYIMSTSITNPSVRPEFVNTFDLNLALGFLKDRITLEGSVYQSTTQDLISSITPSNTSGLSSYRDNIGKSRMKGFEVDLGITPIKTQDITWNLHAGYAMSRTKLLELSSGAERVPILTYTTPSVGLAAVVGENFYSIVGTTYQRDPNGNIIVNSNGVPLVNSATKVLGSLNPDYTMTFNTSFRYKAFTLSAVADYRKGGKFVSFTKRLLAFTGGLEETASQDRTQGYVVPGSVQLVNGSYVPNSTPAYGDDYNGATTYWSGSIYRNVGENLVVDATAFKIREIAVSYDVPKSVLNSTFINSLSLSLYARNPIIIYSKDNRNFADPETASSNDNAAGIALTTQYPTTRTFGFKINATF</sequence>
<dbReference type="AlphaFoldDB" id="A0A3S4PFD6"/>
<feature type="signal peptide" evidence="8">
    <location>
        <begin position="1"/>
        <end position="22"/>
    </location>
</feature>
<evidence type="ECO:0000313" key="11">
    <source>
        <dbReference type="Proteomes" id="UP000279227"/>
    </source>
</evidence>
<evidence type="ECO:0000256" key="1">
    <source>
        <dbReference type="ARBA" id="ARBA00004571"/>
    </source>
</evidence>
<dbReference type="OrthoDB" id="9768177at2"/>
<evidence type="ECO:0000256" key="7">
    <source>
        <dbReference type="PROSITE-ProRule" id="PRU01360"/>
    </source>
</evidence>
<dbReference type="Pfam" id="PF07715">
    <property type="entry name" value="Plug"/>
    <property type="match status" value="1"/>
</dbReference>
<feature type="domain" description="TonB-dependent receptor plug" evidence="9">
    <location>
        <begin position="52"/>
        <end position="157"/>
    </location>
</feature>
<evidence type="ECO:0000256" key="2">
    <source>
        <dbReference type="ARBA" id="ARBA00022448"/>
    </source>
</evidence>
<organism evidence="10 11">
    <name type="scientific">Chryseobacterium gleum</name>
    <name type="common">Flavobacterium gleum</name>
    <dbReference type="NCBI Taxonomy" id="250"/>
    <lineage>
        <taxon>Bacteria</taxon>
        <taxon>Pseudomonadati</taxon>
        <taxon>Bacteroidota</taxon>
        <taxon>Flavobacteriia</taxon>
        <taxon>Flavobacteriales</taxon>
        <taxon>Weeksellaceae</taxon>
        <taxon>Chryseobacterium group</taxon>
        <taxon>Chryseobacterium</taxon>
    </lineage>
</organism>
<feature type="chain" id="PRO_5018667497" evidence="8">
    <location>
        <begin position="23"/>
        <end position="1007"/>
    </location>
</feature>
<evidence type="ECO:0000256" key="5">
    <source>
        <dbReference type="ARBA" id="ARBA00023136"/>
    </source>
</evidence>
<dbReference type="EMBL" id="LR134289">
    <property type="protein sequence ID" value="VEE08372.1"/>
    <property type="molecule type" value="Genomic_DNA"/>
</dbReference>
<dbReference type="RefSeq" id="WP_002976566.1">
    <property type="nucleotide sequence ID" value="NZ_CP068486.1"/>
</dbReference>
<evidence type="ECO:0000256" key="3">
    <source>
        <dbReference type="ARBA" id="ARBA00022452"/>
    </source>
</evidence>
<dbReference type="KEGG" id="cgle:NCTC11432_02630"/>
<keyword evidence="10" id="KW-0675">Receptor</keyword>
<accession>A0A3S4PFD6</accession>
<dbReference type="GO" id="GO:0009279">
    <property type="term" value="C:cell outer membrane"/>
    <property type="evidence" value="ECO:0007669"/>
    <property type="project" value="UniProtKB-SubCell"/>
</dbReference>
<dbReference type="Gene3D" id="2.170.130.10">
    <property type="entry name" value="TonB-dependent receptor, plug domain"/>
    <property type="match status" value="1"/>
</dbReference>
<protein>
    <submittedName>
        <fullName evidence="10">Outer membrane receptor for ferrienterochelin and colicins</fullName>
    </submittedName>
</protein>
<comment type="similarity">
    <text evidence="7">Belongs to the TonB-dependent receptor family.</text>
</comment>
<dbReference type="InterPro" id="IPR012910">
    <property type="entry name" value="Plug_dom"/>
</dbReference>
<dbReference type="STRING" id="525257.HMPREF0204_11830"/>
<dbReference type="InterPro" id="IPR023996">
    <property type="entry name" value="TonB-dep_OMP_SusC/RagA"/>
</dbReference>
<dbReference type="SUPFAM" id="SSF56935">
    <property type="entry name" value="Porins"/>
    <property type="match status" value="1"/>
</dbReference>
<dbReference type="GeneID" id="93020293"/>
<keyword evidence="2 7" id="KW-0813">Transport</keyword>
<dbReference type="InterPro" id="IPR039426">
    <property type="entry name" value="TonB-dep_rcpt-like"/>
</dbReference>
<keyword evidence="6 7" id="KW-0998">Cell outer membrane</keyword>
<keyword evidence="8" id="KW-0732">Signal</keyword>
<dbReference type="InterPro" id="IPR036942">
    <property type="entry name" value="Beta-barrel_TonB_sf"/>
</dbReference>
<dbReference type="NCBIfam" id="TIGR04056">
    <property type="entry name" value="OMP_RagA_SusC"/>
    <property type="match status" value="1"/>
</dbReference>
<evidence type="ECO:0000256" key="6">
    <source>
        <dbReference type="ARBA" id="ARBA00023237"/>
    </source>
</evidence>
<dbReference type="InterPro" id="IPR037066">
    <property type="entry name" value="Plug_dom_sf"/>
</dbReference>
<keyword evidence="4 7" id="KW-0812">Transmembrane</keyword>
<evidence type="ECO:0000256" key="4">
    <source>
        <dbReference type="ARBA" id="ARBA00022692"/>
    </source>
</evidence>
<proteinExistence type="inferred from homology"/>
<dbReference type="Gene3D" id="2.40.170.20">
    <property type="entry name" value="TonB-dependent receptor, beta-barrel domain"/>
    <property type="match status" value="1"/>
</dbReference>
<comment type="subcellular location">
    <subcellularLocation>
        <location evidence="1 7">Cell outer membrane</location>
        <topology evidence="1 7">Multi-pass membrane protein</topology>
    </subcellularLocation>
</comment>
<keyword evidence="5 7" id="KW-0472">Membrane</keyword>
<evidence type="ECO:0000259" key="9">
    <source>
        <dbReference type="Pfam" id="PF07715"/>
    </source>
</evidence>
<name>A0A3S4PFD6_CHRGE</name>
<dbReference type="PROSITE" id="PS52016">
    <property type="entry name" value="TONB_DEPENDENT_REC_3"/>
    <property type="match status" value="1"/>
</dbReference>
<evidence type="ECO:0000256" key="8">
    <source>
        <dbReference type="SAM" id="SignalP"/>
    </source>
</evidence>
<reference evidence="10 11" key="1">
    <citation type="submission" date="2018-12" db="EMBL/GenBank/DDBJ databases">
        <authorList>
            <consortium name="Pathogen Informatics"/>
        </authorList>
    </citation>
    <scope>NUCLEOTIDE SEQUENCE [LARGE SCALE GENOMIC DNA]</scope>
    <source>
        <strain evidence="10 11">NCTC11432</strain>
    </source>
</reference>
<keyword evidence="3 7" id="KW-1134">Transmembrane beta strand</keyword>
<dbReference type="Proteomes" id="UP000279227">
    <property type="component" value="Chromosome"/>
</dbReference>
<gene>
    <name evidence="10" type="ORF">NCTC11432_02630</name>
</gene>